<reference evidence="4" key="1">
    <citation type="submission" date="2019-12" db="EMBL/GenBank/DDBJ databases">
        <title>Complete genome of Terracaulis silvestris 0127_4.</title>
        <authorList>
            <person name="Vieira S."/>
            <person name="Riedel T."/>
            <person name="Sproer C."/>
            <person name="Pascual J."/>
            <person name="Boedeker C."/>
            <person name="Overmann J."/>
        </authorList>
    </citation>
    <scope>NUCLEOTIDE SEQUENCE [LARGE SCALE GENOMIC DNA]</scope>
    <source>
        <strain evidence="4">0127_4</strain>
    </source>
</reference>
<dbReference type="PROSITE" id="PS50911">
    <property type="entry name" value="CHAP"/>
    <property type="match status" value="1"/>
</dbReference>
<keyword evidence="1" id="KW-0732">Signal</keyword>
<evidence type="ECO:0000313" key="4">
    <source>
        <dbReference type="Proteomes" id="UP000431269"/>
    </source>
</evidence>
<feature type="signal peptide" evidence="1">
    <location>
        <begin position="1"/>
        <end position="28"/>
    </location>
</feature>
<sequence length="225" mass="24547">MGMLDSRALLIAAAAVTGFAGLPTEASALTPMSMDMDMAVDPSVTDGPSNYATMAPREFAPLPDAAYEPTARITNRRARLQCVPFARRESGVELYGNANTWWRQAEDRYETTQEPEEKAVMVLEGYNTTARGHVAVVREIVSSRLIVVDHANWLNGGEITRDVPIRDVSAAGDWSEVQVWHVPGRHWGGRTYQVQGFILNILAEAAGDAPPRNQNIADVGDVPLS</sequence>
<proteinExistence type="predicted"/>
<dbReference type="InterPro" id="IPR038765">
    <property type="entry name" value="Papain-like_cys_pep_sf"/>
</dbReference>
<evidence type="ECO:0000313" key="3">
    <source>
        <dbReference type="EMBL" id="QGZ95989.1"/>
    </source>
</evidence>
<dbReference type="AlphaFoldDB" id="A0A6I6MMS9"/>
<gene>
    <name evidence="3" type="ORF">DSM104635_02845</name>
</gene>
<dbReference type="SUPFAM" id="SSF54001">
    <property type="entry name" value="Cysteine proteinases"/>
    <property type="match status" value="1"/>
</dbReference>
<dbReference type="Pfam" id="PF05257">
    <property type="entry name" value="CHAP"/>
    <property type="match status" value="1"/>
</dbReference>
<protein>
    <submittedName>
        <fullName evidence="3">CHAP domain protein</fullName>
    </submittedName>
</protein>
<feature type="domain" description="Peptidase C51" evidence="2">
    <location>
        <begin position="57"/>
        <end position="178"/>
    </location>
</feature>
<dbReference type="InterPro" id="IPR007921">
    <property type="entry name" value="CHAP_dom"/>
</dbReference>
<feature type="chain" id="PRO_5026287220" evidence="1">
    <location>
        <begin position="29"/>
        <end position="225"/>
    </location>
</feature>
<accession>A0A6I6MMS9</accession>
<evidence type="ECO:0000259" key="2">
    <source>
        <dbReference type="PROSITE" id="PS50911"/>
    </source>
</evidence>
<dbReference type="Gene3D" id="3.90.1720.10">
    <property type="entry name" value="endopeptidase domain like (from Nostoc punctiforme)"/>
    <property type="match status" value="1"/>
</dbReference>
<organism evidence="3 4">
    <name type="scientific">Terricaulis silvestris</name>
    <dbReference type="NCBI Taxonomy" id="2686094"/>
    <lineage>
        <taxon>Bacteria</taxon>
        <taxon>Pseudomonadati</taxon>
        <taxon>Pseudomonadota</taxon>
        <taxon>Alphaproteobacteria</taxon>
        <taxon>Caulobacterales</taxon>
        <taxon>Caulobacteraceae</taxon>
        <taxon>Terricaulis</taxon>
    </lineage>
</organism>
<dbReference type="Proteomes" id="UP000431269">
    <property type="component" value="Chromosome"/>
</dbReference>
<evidence type="ECO:0000256" key="1">
    <source>
        <dbReference type="SAM" id="SignalP"/>
    </source>
</evidence>
<dbReference type="EMBL" id="CP047045">
    <property type="protein sequence ID" value="QGZ95989.1"/>
    <property type="molecule type" value="Genomic_DNA"/>
</dbReference>
<dbReference type="KEGG" id="tsv:DSM104635_02845"/>
<keyword evidence="4" id="KW-1185">Reference proteome</keyword>
<name>A0A6I6MMS9_9CAUL</name>